<proteinExistence type="predicted"/>
<keyword evidence="3" id="KW-1185">Reference proteome</keyword>
<dbReference type="AlphaFoldDB" id="A0A8J6BCD9"/>
<dbReference type="Proteomes" id="UP000717585">
    <property type="component" value="Unassembled WGS sequence"/>
</dbReference>
<evidence type="ECO:0000313" key="2">
    <source>
        <dbReference type="EMBL" id="KAG9394482.1"/>
    </source>
</evidence>
<evidence type="ECO:0000313" key="3">
    <source>
        <dbReference type="Proteomes" id="UP000717585"/>
    </source>
</evidence>
<reference evidence="2" key="1">
    <citation type="submission" date="2021-05" db="EMBL/GenBank/DDBJ databases">
        <title>A free-living protist that lacks canonical eukaryotic 1 DNA replication and segregation systems.</title>
        <authorList>
            <person name="Salas-Leiva D.E."/>
            <person name="Tromer E.C."/>
            <person name="Curtis B.A."/>
            <person name="Jerlstrom-Hultqvist J."/>
            <person name="Kolisko M."/>
            <person name="Yi Z."/>
            <person name="Salas-Leiva J.S."/>
            <person name="Gallot-Lavallee L."/>
            <person name="Kops G.J.P.L."/>
            <person name="Archibald J.M."/>
            <person name="Simpson A.G.B."/>
            <person name="Roger A.J."/>
        </authorList>
    </citation>
    <scope>NUCLEOTIDE SEQUENCE</scope>
    <source>
        <strain evidence="2">BICM</strain>
    </source>
</reference>
<gene>
    <name evidence="2" type="ORF">J8273_4156</name>
</gene>
<evidence type="ECO:0000256" key="1">
    <source>
        <dbReference type="SAM" id="SignalP"/>
    </source>
</evidence>
<feature type="chain" id="PRO_5035215159" evidence="1">
    <location>
        <begin position="19"/>
        <end position="49"/>
    </location>
</feature>
<organism evidence="2 3">
    <name type="scientific">Carpediemonas membranifera</name>
    <dbReference type="NCBI Taxonomy" id="201153"/>
    <lineage>
        <taxon>Eukaryota</taxon>
        <taxon>Metamonada</taxon>
        <taxon>Carpediemonas-like organisms</taxon>
        <taxon>Carpediemonas</taxon>
    </lineage>
</organism>
<comment type="caution">
    <text evidence="2">The sequence shown here is derived from an EMBL/GenBank/DDBJ whole genome shotgun (WGS) entry which is preliminary data.</text>
</comment>
<accession>A0A8J6BCD9</accession>
<keyword evidence="1" id="KW-0732">Signal</keyword>
<sequence>MKFGTTLVVLGLIATVFAQCVITEEEALMNMYVAPRRRFLDRQHQLEHW</sequence>
<name>A0A8J6BCD9_9EUKA</name>
<protein>
    <submittedName>
        <fullName evidence="2">Cyst wall protein, type 1A</fullName>
    </submittedName>
</protein>
<dbReference type="EMBL" id="JAHDYR010000015">
    <property type="protein sequence ID" value="KAG9394482.1"/>
    <property type="molecule type" value="Genomic_DNA"/>
</dbReference>
<feature type="signal peptide" evidence="1">
    <location>
        <begin position="1"/>
        <end position="18"/>
    </location>
</feature>